<keyword evidence="8" id="KW-0963">Cytoplasm</keyword>
<dbReference type="AlphaFoldDB" id="A0A8C5JE26"/>
<evidence type="ECO:0000256" key="3">
    <source>
        <dbReference type="ARBA" id="ARBA00004629"/>
    </source>
</evidence>
<feature type="region of interest" description="Disordered" evidence="18">
    <location>
        <begin position="113"/>
        <end position="145"/>
    </location>
</feature>
<evidence type="ECO:0000256" key="4">
    <source>
        <dbReference type="ARBA" id="ARBA00004906"/>
    </source>
</evidence>
<keyword evidence="9" id="KW-0132">Cell division</keyword>
<dbReference type="Pfam" id="PF17256">
    <property type="entry name" value="ANAPC16"/>
    <property type="match status" value="1"/>
</dbReference>
<evidence type="ECO:0000256" key="11">
    <source>
        <dbReference type="ARBA" id="ARBA00022786"/>
    </source>
</evidence>
<evidence type="ECO:0000256" key="8">
    <source>
        <dbReference type="ARBA" id="ARBA00022490"/>
    </source>
</evidence>
<proteinExistence type="inferred from homology"/>
<dbReference type="GO" id="GO:0005829">
    <property type="term" value="C:cytosol"/>
    <property type="evidence" value="ECO:0007669"/>
    <property type="project" value="TreeGrafter"/>
</dbReference>
<evidence type="ECO:0000256" key="6">
    <source>
        <dbReference type="ARBA" id="ARBA00013930"/>
    </source>
</evidence>
<feature type="compositionally biased region" description="Basic residues" evidence="18">
    <location>
        <begin position="119"/>
        <end position="135"/>
    </location>
</feature>
<keyword evidence="14" id="KW-0131">Cell cycle</keyword>
<dbReference type="GO" id="GO:0016567">
    <property type="term" value="P:protein ubiquitination"/>
    <property type="evidence" value="ECO:0007669"/>
    <property type="project" value="UniProtKB-UniPathway"/>
</dbReference>
<evidence type="ECO:0000313" key="19">
    <source>
        <dbReference type="Ensembl" id="ENSJHYP00000018291.1"/>
    </source>
</evidence>
<evidence type="ECO:0000256" key="17">
    <source>
        <dbReference type="ARBA" id="ARBA00045696"/>
    </source>
</evidence>
<dbReference type="GO" id="GO:0051301">
    <property type="term" value="P:cell division"/>
    <property type="evidence" value="ECO:0007669"/>
    <property type="project" value="UniProtKB-KW"/>
</dbReference>
<dbReference type="UniPathway" id="UPA00143"/>
<evidence type="ECO:0000256" key="16">
    <source>
        <dbReference type="ARBA" id="ARBA00031333"/>
    </source>
</evidence>
<keyword evidence="20" id="KW-1185">Reference proteome</keyword>
<dbReference type="PANTHER" id="PTHR31564">
    <property type="entry name" value="ANAPHASE-PROMOTING COMPLEX SUBUNIT 16"/>
    <property type="match status" value="1"/>
</dbReference>
<evidence type="ECO:0000256" key="7">
    <source>
        <dbReference type="ARBA" id="ARBA00022454"/>
    </source>
</evidence>
<comment type="subcellular location">
    <subcellularLocation>
        <location evidence="3">Chromosome</location>
        <location evidence="3">Centromere</location>
        <location evidence="3">Kinetochore</location>
    </subcellularLocation>
    <subcellularLocation>
        <location evidence="2">Cytoplasm</location>
    </subcellularLocation>
    <subcellularLocation>
        <location evidence="1">Nucleus</location>
    </subcellularLocation>
</comment>
<feature type="compositionally biased region" description="Low complexity" evidence="18">
    <location>
        <begin position="184"/>
        <end position="198"/>
    </location>
</feature>
<evidence type="ECO:0000256" key="9">
    <source>
        <dbReference type="ARBA" id="ARBA00022618"/>
    </source>
</evidence>
<dbReference type="GO" id="GO:0005680">
    <property type="term" value="C:anaphase-promoting complex"/>
    <property type="evidence" value="ECO:0007669"/>
    <property type="project" value="InterPro"/>
</dbReference>
<dbReference type="Ensembl" id="ENSJHYT00000022085.1">
    <property type="protein sequence ID" value="ENSJHYP00000018291.1"/>
    <property type="gene ID" value="ENSJHYG00000013945.1"/>
</dbReference>
<evidence type="ECO:0000256" key="10">
    <source>
        <dbReference type="ARBA" id="ARBA00022776"/>
    </source>
</evidence>
<reference evidence="19" key="2">
    <citation type="submission" date="2025-09" db="UniProtKB">
        <authorList>
            <consortium name="Ensembl"/>
        </authorList>
    </citation>
    <scope>IDENTIFICATION</scope>
</reference>
<feature type="region of interest" description="Disordered" evidence="18">
    <location>
        <begin position="181"/>
        <end position="233"/>
    </location>
</feature>
<evidence type="ECO:0000256" key="14">
    <source>
        <dbReference type="ARBA" id="ARBA00023306"/>
    </source>
</evidence>
<comment type="pathway">
    <text evidence="4">Protein modification; protein ubiquitination.</text>
</comment>
<keyword evidence="11" id="KW-0833">Ubl conjugation pathway</keyword>
<protein>
    <recommendedName>
        <fullName evidence="6">Anaphase-promoting complex subunit 16</fullName>
    </recommendedName>
    <alternativeName>
        <fullName evidence="16">Cyclosome subunit 16</fullName>
    </alternativeName>
</protein>
<sequence length="292" mass="31294">MLILLPSVRAPPFEMTHNHVNLQDNKNHYTSIKVIIPMAQRNKWRGQLCTMTGKAMKNQSLGLLLTGLFSGAGGRGVVFNTLMSQFFDTRTSAKRAATAGGRAQQGLLLRQHPEGLRGNRLRASRGGRQGPHRANPRGPASTAAAEPLGFTLTRLREGGGSSEASLFPSPPFCPRSLPFAGSGARPAPSCTASAATRAARIEPPSGLPGEGERVRQRDRGAPGGGGGPEDGSERFLCESVFSFQVASTLKQVKHDQQVARMEKLAGLVEELEADEWRYKPIEQLLGFTPSSG</sequence>
<dbReference type="GO" id="GO:0000776">
    <property type="term" value="C:kinetochore"/>
    <property type="evidence" value="ECO:0007669"/>
    <property type="project" value="UniProtKB-KW"/>
</dbReference>
<keyword evidence="7" id="KW-0158">Chromosome</keyword>
<evidence type="ECO:0000256" key="5">
    <source>
        <dbReference type="ARBA" id="ARBA00007252"/>
    </source>
</evidence>
<evidence type="ECO:0000313" key="20">
    <source>
        <dbReference type="Proteomes" id="UP000694408"/>
    </source>
</evidence>
<keyword evidence="12" id="KW-0995">Kinetochore</keyword>
<dbReference type="Proteomes" id="UP000694408">
    <property type="component" value="Unplaced"/>
</dbReference>
<feature type="compositionally biased region" description="Basic and acidic residues" evidence="18">
    <location>
        <begin position="210"/>
        <end position="220"/>
    </location>
</feature>
<comment type="function">
    <text evidence="17">Component of the anaphase promoting complex/cyclosome (APC/C), a cell cycle-regulated E3 ubiquitin ligase that controls progression through mitosis and the G1 phase of the cell cycle. The APC/C complex acts by mediating ubiquitination and subsequent degradation of target proteins: it mainly mediates the formation of 'Lys-11'-linked polyubiquitin chains and, to a lower extent, the formation of 'Lys-48'- and 'Lys-63'-linked polyubiquitin chains. The APC/C complex catalyzes assembly of branched 'Lys-11'-/'Lys-48'-linked branched ubiquitin chains on target proteins.</text>
</comment>
<evidence type="ECO:0000256" key="2">
    <source>
        <dbReference type="ARBA" id="ARBA00004496"/>
    </source>
</evidence>
<keyword evidence="13" id="KW-0539">Nucleus</keyword>
<name>A0A8C5JE26_JUNHY</name>
<reference evidence="19" key="1">
    <citation type="submission" date="2025-08" db="UniProtKB">
        <authorList>
            <consortium name="Ensembl"/>
        </authorList>
    </citation>
    <scope>IDENTIFICATION</scope>
</reference>
<evidence type="ECO:0000256" key="1">
    <source>
        <dbReference type="ARBA" id="ARBA00004123"/>
    </source>
</evidence>
<evidence type="ECO:0000256" key="18">
    <source>
        <dbReference type="SAM" id="MobiDB-lite"/>
    </source>
</evidence>
<comment type="similarity">
    <text evidence="5">Belongs to the APC16 family.</text>
</comment>
<dbReference type="PANTHER" id="PTHR31564:SF0">
    <property type="entry name" value="ANAPHASE-PROMOTING COMPLEX SUBUNIT 16"/>
    <property type="match status" value="1"/>
</dbReference>
<organism evidence="19 20">
    <name type="scientific">Junco hyemalis</name>
    <name type="common">Dark-eyed junco</name>
    <dbReference type="NCBI Taxonomy" id="40217"/>
    <lineage>
        <taxon>Eukaryota</taxon>
        <taxon>Metazoa</taxon>
        <taxon>Chordata</taxon>
        <taxon>Craniata</taxon>
        <taxon>Vertebrata</taxon>
        <taxon>Euteleostomi</taxon>
        <taxon>Archelosauria</taxon>
        <taxon>Archosauria</taxon>
        <taxon>Dinosauria</taxon>
        <taxon>Saurischia</taxon>
        <taxon>Theropoda</taxon>
        <taxon>Coelurosauria</taxon>
        <taxon>Aves</taxon>
        <taxon>Neognathae</taxon>
        <taxon>Neoaves</taxon>
        <taxon>Telluraves</taxon>
        <taxon>Australaves</taxon>
        <taxon>Passeriformes</taxon>
        <taxon>Passerellidae</taxon>
        <taxon>Junco</taxon>
    </lineage>
</organism>
<evidence type="ECO:0000256" key="15">
    <source>
        <dbReference type="ARBA" id="ARBA00023328"/>
    </source>
</evidence>
<accession>A0A8C5JE26</accession>
<evidence type="ECO:0000256" key="12">
    <source>
        <dbReference type="ARBA" id="ARBA00022838"/>
    </source>
</evidence>
<keyword evidence="15" id="KW-0137">Centromere</keyword>
<keyword evidence="10" id="KW-0498">Mitosis</keyword>
<dbReference type="InterPro" id="IPR029641">
    <property type="entry name" value="APC16"/>
</dbReference>
<evidence type="ECO:0000256" key="13">
    <source>
        <dbReference type="ARBA" id="ARBA00023242"/>
    </source>
</evidence>